<keyword evidence="5" id="KW-0238">DNA-binding</keyword>
<protein>
    <recommendedName>
        <fullName evidence="3">DNA polymerase epsilon subunit B</fullName>
    </recommendedName>
    <alternativeName>
        <fullName evidence="7">DNA polymerase II subunit 2</fullName>
    </alternativeName>
</protein>
<accession>H2APN9</accession>
<dbReference type="PANTHER" id="PTHR12708:SF0">
    <property type="entry name" value="DNA POLYMERASE EPSILON SUBUNIT 2"/>
    <property type="match status" value="1"/>
</dbReference>
<evidence type="ECO:0000256" key="7">
    <source>
        <dbReference type="ARBA" id="ARBA00032930"/>
    </source>
</evidence>
<dbReference type="GO" id="GO:0003887">
    <property type="term" value="F:DNA-directed DNA polymerase activity"/>
    <property type="evidence" value="ECO:0007669"/>
    <property type="project" value="EnsemblFungi"/>
</dbReference>
<dbReference type="Pfam" id="PF04042">
    <property type="entry name" value="DNA_pol_E_B"/>
    <property type="match status" value="1"/>
</dbReference>
<gene>
    <name evidence="10" type="primary">KAFR0B00390</name>
    <name evidence="10" type="ORF">KAFR_0B00390</name>
</gene>
<dbReference type="GeneID" id="13882461"/>
<evidence type="ECO:0000256" key="8">
    <source>
        <dbReference type="SAM" id="MobiDB-lite"/>
    </source>
</evidence>
<dbReference type="PANTHER" id="PTHR12708">
    <property type="entry name" value="DNA POLYMERASE EPSILON SUBUNIT B"/>
    <property type="match status" value="1"/>
</dbReference>
<dbReference type="GO" id="GO:0008622">
    <property type="term" value="C:epsilon DNA polymerase complex"/>
    <property type="evidence" value="ECO:0007669"/>
    <property type="project" value="EnsemblFungi"/>
</dbReference>
<name>H2APN9_KAZAF</name>
<dbReference type="EMBL" id="HE650822">
    <property type="protein sequence ID" value="CCF56339.1"/>
    <property type="molecule type" value="Genomic_DNA"/>
</dbReference>
<evidence type="ECO:0000256" key="1">
    <source>
        <dbReference type="ARBA" id="ARBA00004123"/>
    </source>
</evidence>
<dbReference type="AlphaFoldDB" id="H2APN9"/>
<evidence type="ECO:0000256" key="6">
    <source>
        <dbReference type="ARBA" id="ARBA00023242"/>
    </source>
</evidence>
<dbReference type="HOGENOM" id="CLU_010628_1_0_1"/>
<evidence type="ECO:0000313" key="11">
    <source>
        <dbReference type="Proteomes" id="UP000005220"/>
    </source>
</evidence>
<dbReference type="GO" id="GO:0005737">
    <property type="term" value="C:cytoplasm"/>
    <property type="evidence" value="ECO:0007669"/>
    <property type="project" value="EnsemblFungi"/>
</dbReference>
<evidence type="ECO:0000256" key="3">
    <source>
        <dbReference type="ARBA" id="ARBA00016011"/>
    </source>
</evidence>
<dbReference type="GO" id="GO:0042276">
    <property type="term" value="P:error-prone translesion synthesis"/>
    <property type="evidence" value="ECO:0007669"/>
    <property type="project" value="EnsemblFungi"/>
</dbReference>
<feature type="region of interest" description="Disordered" evidence="8">
    <location>
        <begin position="121"/>
        <end position="149"/>
    </location>
</feature>
<dbReference type="eggNOG" id="KOG3818">
    <property type="taxonomic scope" value="Eukaryota"/>
</dbReference>
<keyword evidence="11" id="KW-1185">Reference proteome</keyword>
<proteinExistence type="inferred from homology"/>
<dbReference type="GO" id="GO:0045005">
    <property type="term" value="P:DNA-templated DNA replication maintenance of fidelity"/>
    <property type="evidence" value="ECO:0007669"/>
    <property type="project" value="EnsemblFungi"/>
</dbReference>
<feature type="domain" description="DNA polymerase alpha/delta/epsilon subunit B" evidence="9">
    <location>
        <begin position="396"/>
        <end position="651"/>
    </location>
</feature>
<evidence type="ECO:0000256" key="4">
    <source>
        <dbReference type="ARBA" id="ARBA00022705"/>
    </source>
</evidence>
<feature type="compositionally biased region" description="Low complexity" evidence="8">
    <location>
        <begin position="125"/>
        <end position="139"/>
    </location>
</feature>
<keyword evidence="4" id="KW-0235">DNA replication</keyword>
<dbReference type="FunCoup" id="H2APN9">
    <property type="interactions" value="852"/>
</dbReference>
<dbReference type="OrthoDB" id="10254730at2759"/>
<comment type="similarity">
    <text evidence="2">Belongs to the DNA polymerase epsilon subunit B family.</text>
</comment>
<keyword evidence="6" id="KW-0539">Nucleus</keyword>
<comment type="subcellular location">
    <subcellularLocation>
        <location evidence="1">Nucleus</location>
    </subcellularLocation>
</comment>
<dbReference type="GO" id="GO:0043596">
    <property type="term" value="C:nuclear replication fork"/>
    <property type="evidence" value="ECO:0007669"/>
    <property type="project" value="EnsemblFungi"/>
</dbReference>
<dbReference type="Proteomes" id="UP000005220">
    <property type="component" value="Chromosome 2"/>
</dbReference>
<organism evidence="10 11">
    <name type="scientific">Kazachstania africana (strain ATCC 22294 / BCRC 22015 / CBS 2517 / CECT 1963 / NBRC 1671 / NRRL Y-8276)</name>
    <name type="common">Yeast</name>
    <name type="synonym">Kluyveromyces africanus</name>
    <dbReference type="NCBI Taxonomy" id="1071382"/>
    <lineage>
        <taxon>Eukaryota</taxon>
        <taxon>Fungi</taxon>
        <taxon>Dikarya</taxon>
        <taxon>Ascomycota</taxon>
        <taxon>Saccharomycotina</taxon>
        <taxon>Saccharomycetes</taxon>
        <taxon>Saccharomycetales</taxon>
        <taxon>Saccharomycetaceae</taxon>
        <taxon>Kazachstania</taxon>
    </lineage>
</organism>
<dbReference type="RefSeq" id="XP_003955474.1">
    <property type="nucleotide sequence ID" value="XM_003955425.1"/>
</dbReference>
<dbReference type="STRING" id="1071382.H2APN9"/>
<evidence type="ECO:0000313" key="10">
    <source>
        <dbReference type="EMBL" id="CCF56339.1"/>
    </source>
</evidence>
<dbReference type="GO" id="GO:0003690">
    <property type="term" value="F:double-stranded DNA binding"/>
    <property type="evidence" value="ECO:0007669"/>
    <property type="project" value="EnsemblFungi"/>
</dbReference>
<evidence type="ECO:0000256" key="2">
    <source>
        <dbReference type="ARBA" id="ARBA00009560"/>
    </source>
</evidence>
<dbReference type="KEGG" id="kaf:KAFR_0B00390"/>
<dbReference type="InParanoid" id="H2APN9"/>
<reference evidence="10 11" key="1">
    <citation type="journal article" date="2011" name="Proc. Natl. Acad. Sci. U.S.A.">
        <title>Evolutionary erosion of yeast sex chromosomes by mating-type switching accidents.</title>
        <authorList>
            <person name="Gordon J.L."/>
            <person name="Armisen D."/>
            <person name="Proux-Wera E."/>
            <person name="Oheigeartaigh S.S."/>
            <person name="Byrne K.P."/>
            <person name="Wolfe K.H."/>
        </authorList>
    </citation>
    <scope>NUCLEOTIDE SEQUENCE [LARGE SCALE GENOMIC DNA]</scope>
    <source>
        <strain evidence="11">ATCC 22294 / BCRC 22015 / CBS 2517 / CECT 1963 / NBRC 1671 / NRRL Y-8276</strain>
    </source>
</reference>
<evidence type="ECO:0000256" key="5">
    <source>
        <dbReference type="ARBA" id="ARBA00023125"/>
    </source>
</evidence>
<dbReference type="GO" id="GO:0030337">
    <property type="term" value="F:DNA polymerase processivity factor activity"/>
    <property type="evidence" value="ECO:0007669"/>
    <property type="project" value="EnsemblFungi"/>
</dbReference>
<dbReference type="InterPro" id="IPR007185">
    <property type="entry name" value="DNA_pol_a/d/e_bsu"/>
</dbReference>
<evidence type="ECO:0000259" key="9">
    <source>
        <dbReference type="Pfam" id="PF04042"/>
    </source>
</evidence>
<sequence length="693" mass="79030">MFNTIGGLPAQIQSQHLRPLAYRVLSKKYGLSIKSDGLSTLADFIGENFGIDWKSNPNTIKFMELFATIWKQQERGIFVDKEGSVCVINEIKERNKTKDNKNISGVTSKRQVNLDGFITKRNDNVSESPSSVNNNSLSPETEDEDDDSQVLNSEISINEANITIEEKKLDWKDYFKVINAQSQQKFSYDPIKMQLRFMPQNKANLPSIKDNVEMFSTRYNIVKDRVMRNEMFQGNDTFNPLSSMMKLKEDLNNESNSMSSYMSITQIKNLLGRDGKNFLLLGLLRKNNRGSWALEDPSGTIEIDISQTIPTNGLYYFEGCIVLVEGIYFSVGNRFHASSMTHPPGERREATLDKIGHLDLLGIHGSSNANYMAKLDNNLKIRLHYLEKELEDHRFVILGGDLFLDKFITLEALRKTFKKLNDDPPTVIVFQGSFTSVPVHTSVTSKSISSSTQYKNNFDTLAALLSEFENIKNDSILIFIPGANDPWGSMHSLGASGSLPQKPIPSFFTQRISRVCKRVIWGSNPMRIAYLSQEIVIMRDDMASRFKRHSVIFPMLEESKEEQLLQLQEEIENISIDNTADESVIINQLVKDKNQLPTELEQSRKYVKTILDQGHLSPFITTIRPINWELDHTLSLYPIPSTLIFCDNSAPRFDITYNGCKSINAGKFILNRRAKYLEYKPSLKKSIQQEIYF</sequence>
<dbReference type="InterPro" id="IPR016266">
    <property type="entry name" value="POLE2"/>
</dbReference>
<dbReference type="GO" id="GO:0003697">
    <property type="term" value="F:single-stranded DNA binding"/>
    <property type="evidence" value="ECO:0007669"/>
    <property type="project" value="EnsemblFungi"/>
</dbReference>